<evidence type="ECO:0000256" key="4">
    <source>
        <dbReference type="ARBA" id="ARBA00022692"/>
    </source>
</evidence>
<keyword evidence="10" id="KW-1185">Reference proteome</keyword>
<dbReference type="AlphaFoldDB" id="A0A1H2JQC2"/>
<evidence type="ECO:0000313" key="9">
    <source>
        <dbReference type="EMBL" id="SDU58513.1"/>
    </source>
</evidence>
<keyword evidence="3" id="KW-1003">Cell membrane</keyword>
<evidence type="ECO:0000256" key="3">
    <source>
        <dbReference type="ARBA" id="ARBA00022475"/>
    </source>
</evidence>
<dbReference type="GO" id="GO:0005886">
    <property type="term" value="C:plasma membrane"/>
    <property type="evidence" value="ECO:0007669"/>
    <property type="project" value="UniProtKB-SubCell"/>
</dbReference>
<dbReference type="Pfam" id="PF00893">
    <property type="entry name" value="Multi_Drug_Res"/>
    <property type="match status" value="1"/>
</dbReference>
<dbReference type="PANTHER" id="PTHR30561">
    <property type="entry name" value="SMR FAMILY PROTON-DEPENDENT DRUG EFFLUX TRANSPORTER SUGE"/>
    <property type="match status" value="1"/>
</dbReference>
<dbReference type="InterPro" id="IPR045324">
    <property type="entry name" value="Small_multidrug_res"/>
</dbReference>
<organism evidence="9 10">
    <name type="scientific">Jiangella alkaliphila</name>
    <dbReference type="NCBI Taxonomy" id="419479"/>
    <lineage>
        <taxon>Bacteria</taxon>
        <taxon>Bacillati</taxon>
        <taxon>Actinomycetota</taxon>
        <taxon>Actinomycetes</taxon>
        <taxon>Jiangellales</taxon>
        <taxon>Jiangellaceae</taxon>
        <taxon>Jiangella</taxon>
    </lineage>
</organism>
<dbReference type="RefSeq" id="WP_046767361.1">
    <property type="nucleotide sequence ID" value="NZ_KQ061221.1"/>
</dbReference>
<dbReference type="Gene3D" id="1.10.3730.20">
    <property type="match status" value="1"/>
</dbReference>
<evidence type="ECO:0000256" key="2">
    <source>
        <dbReference type="ARBA" id="ARBA00022448"/>
    </source>
</evidence>
<dbReference type="OrthoDB" id="3175079at2"/>
<evidence type="ECO:0000256" key="1">
    <source>
        <dbReference type="ARBA" id="ARBA00004651"/>
    </source>
</evidence>
<feature type="transmembrane region" description="Helical" evidence="8">
    <location>
        <begin position="26"/>
        <end position="46"/>
    </location>
</feature>
<keyword evidence="5 8" id="KW-1133">Transmembrane helix</keyword>
<gene>
    <name evidence="9" type="ORF">SAMN04488563_2949</name>
</gene>
<keyword evidence="6 8" id="KW-0472">Membrane</keyword>
<dbReference type="Proteomes" id="UP000182977">
    <property type="component" value="Chromosome I"/>
</dbReference>
<feature type="transmembrane region" description="Helical" evidence="8">
    <location>
        <begin position="84"/>
        <end position="105"/>
    </location>
</feature>
<keyword evidence="2" id="KW-0813">Transport</keyword>
<proteinExistence type="inferred from homology"/>
<evidence type="ECO:0000256" key="8">
    <source>
        <dbReference type="SAM" id="Phobius"/>
    </source>
</evidence>
<evidence type="ECO:0000256" key="5">
    <source>
        <dbReference type="ARBA" id="ARBA00022989"/>
    </source>
</evidence>
<keyword evidence="4 7" id="KW-0812">Transmembrane</keyword>
<dbReference type="InterPro" id="IPR000390">
    <property type="entry name" value="Small_drug/metabolite_transptr"/>
</dbReference>
<dbReference type="STRING" id="419479.SAMN04488563_2949"/>
<dbReference type="PANTHER" id="PTHR30561:SF1">
    <property type="entry name" value="MULTIDRUG TRANSPORTER EMRE"/>
    <property type="match status" value="1"/>
</dbReference>
<dbReference type="SUPFAM" id="SSF103481">
    <property type="entry name" value="Multidrug resistance efflux transporter EmrE"/>
    <property type="match status" value="1"/>
</dbReference>
<feature type="transmembrane region" description="Helical" evidence="8">
    <location>
        <begin position="58"/>
        <end position="78"/>
    </location>
</feature>
<dbReference type="InterPro" id="IPR037185">
    <property type="entry name" value="EmrE-like"/>
</dbReference>
<protein>
    <submittedName>
        <fullName evidence="9">Small multidrug resistance pump</fullName>
    </submittedName>
</protein>
<dbReference type="EMBL" id="LT629791">
    <property type="protein sequence ID" value="SDU58513.1"/>
    <property type="molecule type" value="Genomic_DNA"/>
</dbReference>
<comment type="similarity">
    <text evidence="7">Belongs to the drug/metabolite transporter (DMT) superfamily. Small multidrug resistance (SMR) (TC 2.A.7.1) family.</text>
</comment>
<name>A0A1H2JQC2_9ACTN</name>
<reference evidence="10" key="1">
    <citation type="submission" date="2016-10" db="EMBL/GenBank/DDBJ databases">
        <authorList>
            <person name="Varghese N."/>
            <person name="Submissions S."/>
        </authorList>
    </citation>
    <scope>NUCLEOTIDE SEQUENCE [LARGE SCALE GENOMIC DNA]</scope>
    <source>
        <strain evidence="10">DSM 45079</strain>
    </source>
</reference>
<accession>A0A1H2JQC2</accession>
<dbReference type="GO" id="GO:0022857">
    <property type="term" value="F:transmembrane transporter activity"/>
    <property type="evidence" value="ECO:0007669"/>
    <property type="project" value="InterPro"/>
</dbReference>
<evidence type="ECO:0000256" key="6">
    <source>
        <dbReference type="ARBA" id="ARBA00023136"/>
    </source>
</evidence>
<sequence>MAYVFLTGAIIAELIGAISTRYSDGFTRPVPTTITAVGVLAAYFLLSRALREGMGIGVAYGIWAATGVTLVAIIGIALGDRLTWIQAGGVALVIGGVLALELGAAHAPAAG</sequence>
<evidence type="ECO:0000313" key="10">
    <source>
        <dbReference type="Proteomes" id="UP000182977"/>
    </source>
</evidence>
<comment type="subcellular location">
    <subcellularLocation>
        <location evidence="1 7">Cell membrane</location>
        <topology evidence="1 7">Multi-pass membrane protein</topology>
    </subcellularLocation>
</comment>
<evidence type="ECO:0000256" key="7">
    <source>
        <dbReference type="RuleBase" id="RU003942"/>
    </source>
</evidence>